<name>A0A177TNM2_9BASI</name>
<keyword evidence="2" id="KW-0472">Membrane</keyword>
<feature type="transmembrane region" description="Helical" evidence="2">
    <location>
        <begin position="118"/>
        <end position="136"/>
    </location>
</feature>
<reference evidence="3" key="1">
    <citation type="submission" date="2016-04" db="EMBL/GenBank/DDBJ databases">
        <authorList>
            <person name="Nguyen H.D."/>
            <person name="Samba Siva P."/>
            <person name="Cullis J."/>
            <person name="Levesque C.A."/>
            <person name="Hambleton S."/>
        </authorList>
    </citation>
    <scope>NUCLEOTIDE SEQUENCE</scope>
    <source>
        <strain evidence="3">DAOMC 236416</strain>
    </source>
</reference>
<feature type="compositionally biased region" description="Basic and acidic residues" evidence="1">
    <location>
        <begin position="266"/>
        <end position="276"/>
    </location>
</feature>
<evidence type="ECO:0000313" key="4">
    <source>
        <dbReference type="Proteomes" id="UP000077521"/>
    </source>
</evidence>
<evidence type="ECO:0000256" key="2">
    <source>
        <dbReference type="SAM" id="Phobius"/>
    </source>
</evidence>
<comment type="caution">
    <text evidence="3">The sequence shown here is derived from an EMBL/GenBank/DDBJ whole genome shotgun (WGS) entry which is preliminary data.</text>
</comment>
<feature type="region of interest" description="Disordered" evidence="1">
    <location>
        <begin position="446"/>
        <end position="473"/>
    </location>
</feature>
<feature type="transmembrane region" description="Helical" evidence="2">
    <location>
        <begin position="172"/>
        <end position="191"/>
    </location>
</feature>
<dbReference type="EMBL" id="LWDF02000142">
    <property type="protein sequence ID" value="KAE8256125.1"/>
    <property type="molecule type" value="Genomic_DNA"/>
</dbReference>
<sequence>MVNWSEPLVMQQAFEGAIALFWVSVGFSIREQMTTSYFDWDVIVGRRQRRWPQSFFFLVKITWWVYVALNIYFIWTTKEIDCQKSIYAIEAMMGIITVCCSVLLACRTICVYQDTPRKVVIGFVTIFAMGLAAAWGEGITSVSAVWVPGGGKPWTEGACAFTSVRTTYSVKYIVTIAFDLTALLLTVYGVFRLEGSSTKIGHILIKQGIVYFIVTCVVNALITGFTIAQLNPVMSLILAVPTSAIAVAASTRLYVDLAEETRPSKDREVTFSRENEESYFGTSSGMTSDTRKQRSLMGMFRKTSSASGIDSEKLPHVLPITLIPSSPLVGVHTSIPSHSVDGQVYMAQTLSRHRISHDQQRPHGRTTAEDDMENMSSPIVPASATANADSTESGVRRSRASMESIPSGCVTPCGTSVHRIHRKQPSLSVLPSAAAAAANLRIEESQTVTTEPMPVHLRGHPFGSTASSSTHDEAVAKEFPTLSKSSHGHGQ</sequence>
<feature type="region of interest" description="Disordered" evidence="1">
    <location>
        <begin position="353"/>
        <end position="373"/>
    </location>
</feature>
<dbReference type="Proteomes" id="UP000077521">
    <property type="component" value="Unassembled WGS sequence"/>
</dbReference>
<feature type="transmembrane region" description="Helical" evidence="2">
    <location>
        <begin position="203"/>
        <end position="227"/>
    </location>
</feature>
<dbReference type="AlphaFoldDB" id="A0A177TNM2"/>
<feature type="transmembrane region" description="Helical" evidence="2">
    <location>
        <begin position="55"/>
        <end position="75"/>
    </location>
</feature>
<reference evidence="3" key="2">
    <citation type="journal article" date="2019" name="IMA Fungus">
        <title>Genome sequencing and comparison of five Tilletia species to identify candidate genes for the detection of regulated species infecting wheat.</title>
        <authorList>
            <person name="Nguyen H.D.T."/>
            <person name="Sultana T."/>
            <person name="Kesanakurti P."/>
            <person name="Hambleton S."/>
        </authorList>
    </citation>
    <scope>NUCLEOTIDE SEQUENCE</scope>
    <source>
        <strain evidence="3">DAOMC 236416</strain>
    </source>
</reference>
<proteinExistence type="predicted"/>
<keyword evidence="2" id="KW-1133">Transmembrane helix</keyword>
<protein>
    <submittedName>
        <fullName evidence="3">Uncharacterized protein</fullName>
    </submittedName>
</protein>
<feature type="transmembrane region" description="Helical" evidence="2">
    <location>
        <begin position="12"/>
        <end position="29"/>
    </location>
</feature>
<keyword evidence="4" id="KW-1185">Reference proteome</keyword>
<gene>
    <name evidence="3" type="ORF">A4X13_0g2808</name>
</gene>
<feature type="transmembrane region" description="Helical" evidence="2">
    <location>
        <begin position="87"/>
        <end position="106"/>
    </location>
</feature>
<evidence type="ECO:0000313" key="3">
    <source>
        <dbReference type="EMBL" id="KAE8256125.1"/>
    </source>
</evidence>
<organism evidence="3 4">
    <name type="scientific">Tilletia indica</name>
    <dbReference type="NCBI Taxonomy" id="43049"/>
    <lineage>
        <taxon>Eukaryota</taxon>
        <taxon>Fungi</taxon>
        <taxon>Dikarya</taxon>
        <taxon>Basidiomycota</taxon>
        <taxon>Ustilaginomycotina</taxon>
        <taxon>Exobasidiomycetes</taxon>
        <taxon>Tilletiales</taxon>
        <taxon>Tilletiaceae</taxon>
        <taxon>Tilletia</taxon>
    </lineage>
</organism>
<accession>A0A177TNM2</accession>
<evidence type="ECO:0000256" key="1">
    <source>
        <dbReference type="SAM" id="MobiDB-lite"/>
    </source>
</evidence>
<keyword evidence="2" id="KW-0812">Transmembrane</keyword>
<feature type="region of interest" description="Disordered" evidence="1">
    <location>
        <begin position="266"/>
        <end position="291"/>
    </location>
</feature>